<dbReference type="Gene3D" id="3.30.2310.20">
    <property type="entry name" value="RelE-like"/>
    <property type="match status" value="1"/>
</dbReference>
<dbReference type="RefSeq" id="WP_095999344.1">
    <property type="nucleotide sequence ID" value="NZ_NSLI01000005.1"/>
</dbReference>
<dbReference type="PANTHER" id="PTHR33755">
    <property type="entry name" value="TOXIN PARE1-RELATED"/>
    <property type="match status" value="1"/>
</dbReference>
<reference evidence="4" key="1">
    <citation type="submission" date="2017-09" db="EMBL/GenBank/DDBJ databases">
        <authorList>
            <person name="Feng G."/>
            <person name="Zhu H."/>
        </authorList>
    </citation>
    <scope>NUCLEOTIDE SEQUENCE [LARGE SCALE GENOMIC DNA]</scope>
    <source>
        <strain evidence="4">1PNM-20</strain>
    </source>
</reference>
<dbReference type="InterPro" id="IPR007712">
    <property type="entry name" value="RelE/ParE_toxin"/>
</dbReference>
<protein>
    <submittedName>
        <fullName evidence="3">Plasmid stabilization protein</fullName>
    </submittedName>
</protein>
<dbReference type="InterPro" id="IPR035093">
    <property type="entry name" value="RelE/ParE_toxin_dom_sf"/>
</dbReference>
<evidence type="ECO:0000313" key="4">
    <source>
        <dbReference type="Proteomes" id="UP000218151"/>
    </source>
</evidence>
<dbReference type="Proteomes" id="UP000218151">
    <property type="component" value="Unassembled WGS sequence"/>
</dbReference>
<gene>
    <name evidence="3" type="ORF">CKY28_15725</name>
</gene>
<proteinExistence type="inferred from homology"/>
<comment type="caution">
    <text evidence="3">The sequence shown here is derived from an EMBL/GenBank/DDBJ whole genome shotgun (WGS) entry which is preliminary data.</text>
</comment>
<evidence type="ECO:0000256" key="2">
    <source>
        <dbReference type="ARBA" id="ARBA00022649"/>
    </source>
</evidence>
<dbReference type="EMBL" id="NSLI01000005">
    <property type="protein sequence ID" value="PAX06599.1"/>
    <property type="molecule type" value="Genomic_DNA"/>
</dbReference>
<dbReference type="InterPro" id="IPR051803">
    <property type="entry name" value="TA_system_RelE-like_toxin"/>
</dbReference>
<dbReference type="OrthoDB" id="8369899at2"/>
<organism evidence="3 4">
    <name type="scientific">Sphingomonas lenta</name>
    <dbReference type="NCBI Taxonomy" id="1141887"/>
    <lineage>
        <taxon>Bacteria</taxon>
        <taxon>Pseudomonadati</taxon>
        <taxon>Pseudomonadota</taxon>
        <taxon>Alphaproteobacteria</taxon>
        <taxon>Sphingomonadales</taxon>
        <taxon>Sphingomonadaceae</taxon>
        <taxon>Sphingomonas</taxon>
    </lineage>
</organism>
<keyword evidence="2" id="KW-1277">Toxin-antitoxin system</keyword>
<comment type="similarity">
    <text evidence="1">Belongs to the RelE toxin family.</text>
</comment>
<dbReference type="AlphaFoldDB" id="A0A2A2SBH1"/>
<accession>A0A2A2SBH1</accession>
<keyword evidence="4" id="KW-1185">Reference proteome</keyword>
<evidence type="ECO:0000313" key="3">
    <source>
        <dbReference type="EMBL" id="PAX06599.1"/>
    </source>
</evidence>
<name>A0A2A2SBH1_9SPHN</name>
<sequence>MNVVFTAQAERSLEEIGDWIAVDSPIRAVGFITELRDVAKALADYPEAFPIVERFRRQGIRKRTHGKYLILYRIGRGRVEIIDIVHGARDYYRLLA</sequence>
<dbReference type="Pfam" id="PF05016">
    <property type="entry name" value="ParE_toxin"/>
    <property type="match status" value="1"/>
</dbReference>
<evidence type="ECO:0000256" key="1">
    <source>
        <dbReference type="ARBA" id="ARBA00006226"/>
    </source>
</evidence>
<dbReference type="PANTHER" id="PTHR33755:SF6">
    <property type="entry name" value="PLASMID STABILIZATION SYSTEM PROTEIN"/>
    <property type="match status" value="1"/>
</dbReference>